<evidence type="ECO:0000256" key="10">
    <source>
        <dbReference type="ARBA" id="ARBA00023027"/>
    </source>
</evidence>
<comment type="pathway">
    <text evidence="2">Carbohydrate degradation; glycolysis; pyruvate from D-glyceraldehyde 3-phosphate: step 1/5.</text>
</comment>
<keyword evidence="9" id="KW-0560">Oxidoreductase</keyword>
<organism evidence="15 16">
    <name type="scientific">Anabarilius grahami</name>
    <name type="common">Kanglang fish</name>
    <name type="synonym">Barilius grahami</name>
    <dbReference type="NCBI Taxonomy" id="495550"/>
    <lineage>
        <taxon>Eukaryota</taxon>
        <taxon>Metazoa</taxon>
        <taxon>Chordata</taxon>
        <taxon>Craniata</taxon>
        <taxon>Vertebrata</taxon>
        <taxon>Euteleostomi</taxon>
        <taxon>Actinopterygii</taxon>
        <taxon>Neopterygii</taxon>
        <taxon>Teleostei</taxon>
        <taxon>Ostariophysi</taxon>
        <taxon>Cypriniformes</taxon>
        <taxon>Xenocyprididae</taxon>
        <taxon>Xenocypridinae</taxon>
        <taxon>Xenocypridinae incertae sedis</taxon>
        <taxon>Anabarilius</taxon>
    </lineage>
</organism>
<dbReference type="Pfam" id="PF00044">
    <property type="entry name" value="Gp_dh_N"/>
    <property type="match status" value="1"/>
</dbReference>
<dbReference type="EC" id="1.2.1.12" evidence="5"/>
<evidence type="ECO:0000256" key="1">
    <source>
        <dbReference type="ARBA" id="ARBA00004496"/>
    </source>
</evidence>
<dbReference type="Pfam" id="PF02800">
    <property type="entry name" value="Gp_dh_C"/>
    <property type="match status" value="1"/>
</dbReference>
<name>A0A3N0Y5Q1_ANAGA</name>
<dbReference type="Proteomes" id="UP000281406">
    <property type="component" value="Unassembled WGS sequence"/>
</dbReference>
<dbReference type="InterPro" id="IPR027417">
    <property type="entry name" value="P-loop_NTPase"/>
</dbReference>
<dbReference type="PANTHER" id="PTHR10836">
    <property type="entry name" value="GLYCERALDEHYDE 3-PHOSPHATE DEHYDROGENASE"/>
    <property type="match status" value="1"/>
</dbReference>
<dbReference type="NCBIfam" id="TIGR01534">
    <property type="entry name" value="GAPDH-I"/>
    <property type="match status" value="1"/>
</dbReference>
<evidence type="ECO:0000256" key="2">
    <source>
        <dbReference type="ARBA" id="ARBA00004869"/>
    </source>
</evidence>
<comment type="similarity">
    <text evidence="4 13">Belongs to the glyceraldehyde-3-phosphate dehydrogenase family.</text>
</comment>
<dbReference type="GO" id="GO:0004365">
    <property type="term" value="F:glyceraldehyde-3-phosphate dehydrogenase (NAD+) (phosphorylating) activity"/>
    <property type="evidence" value="ECO:0007669"/>
    <property type="project" value="UniProtKB-EC"/>
</dbReference>
<dbReference type="GO" id="GO:0008146">
    <property type="term" value="F:sulfotransferase activity"/>
    <property type="evidence" value="ECO:0007669"/>
    <property type="project" value="InterPro"/>
</dbReference>
<dbReference type="PROSITE" id="PS00071">
    <property type="entry name" value="GAPDH"/>
    <property type="match status" value="1"/>
</dbReference>
<dbReference type="GO" id="GO:0006096">
    <property type="term" value="P:glycolytic process"/>
    <property type="evidence" value="ECO:0007669"/>
    <property type="project" value="UniProtKB-UniPathway"/>
</dbReference>
<evidence type="ECO:0000256" key="8">
    <source>
        <dbReference type="ARBA" id="ARBA00022939"/>
    </source>
</evidence>
<dbReference type="InterPro" id="IPR036291">
    <property type="entry name" value="NAD(P)-bd_dom_sf"/>
</dbReference>
<keyword evidence="16" id="KW-1185">Reference proteome</keyword>
<dbReference type="Pfam" id="PF00685">
    <property type="entry name" value="Sulfotransfer_1"/>
    <property type="match status" value="1"/>
</dbReference>
<dbReference type="SUPFAM" id="SSF52540">
    <property type="entry name" value="P-loop containing nucleoside triphosphate hydrolases"/>
    <property type="match status" value="1"/>
</dbReference>
<dbReference type="InterPro" id="IPR020829">
    <property type="entry name" value="GlycerAld_3-P_DH_cat"/>
</dbReference>
<keyword evidence="8" id="KW-0128">Catecholamine metabolism</keyword>
<dbReference type="GO" id="GO:0005829">
    <property type="term" value="C:cytosol"/>
    <property type="evidence" value="ECO:0007669"/>
    <property type="project" value="TreeGrafter"/>
</dbReference>
<comment type="similarity">
    <text evidence="3">Belongs to the sulfotransferase 1 family.</text>
</comment>
<dbReference type="InterPro" id="IPR000863">
    <property type="entry name" value="Sulfotransferase_dom"/>
</dbReference>
<keyword evidence="10" id="KW-0520">NAD</keyword>
<dbReference type="OrthoDB" id="1152826at2759"/>
<dbReference type="GO" id="GO:0006006">
    <property type="term" value="P:glucose metabolic process"/>
    <property type="evidence" value="ECO:0007669"/>
    <property type="project" value="InterPro"/>
</dbReference>
<dbReference type="SMART" id="SM00846">
    <property type="entry name" value="Gp_dh_N"/>
    <property type="match status" value="1"/>
</dbReference>
<dbReference type="FunFam" id="3.40.50.300:FF:000433">
    <property type="entry name" value="Estrogen sulfotransferase"/>
    <property type="match status" value="1"/>
</dbReference>
<keyword evidence="6" id="KW-0963">Cytoplasm</keyword>
<dbReference type="InterPro" id="IPR020828">
    <property type="entry name" value="GlycerAld_3-P_DH_NAD(P)-bd"/>
</dbReference>
<dbReference type="CDD" id="cd18126">
    <property type="entry name" value="GAPDH_I_C"/>
    <property type="match status" value="1"/>
</dbReference>
<reference evidence="15 16" key="1">
    <citation type="submission" date="2018-10" db="EMBL/GenBank/DDBJ databases">
        <title>Genome assembly for a Yunnan-Guizhou Plateau 3E fish, Anabarilius grahami (Regan), and its evolutionary and genetic applications.</title>
        <authorList>
            <person name="Jiang W."/>
        </authorList>
    </citation>
    <scope>NUCLEOTIDE SEQUENCE [LARGE SCALE GENOMIC DNA]</scope>
    <source>
        <strain evidence="15">AG-KIZ</strain>
        <tissue evidence="15">Muscle</tissue>
    </source>
</reference>
<dbReference type="CDD" id="cd05214">
    <property type="entry name" value="GAPDH_I_N"/>
    <property type="match status" value="1"/>
</dbReference>
<evidence type="ECO:0000313" key="16">
    <source>
        <dbReference type="Proteomes" id="UP000281406"/>
    </source>
</evidence>
<feature type="domain" description="Glyceraldehyde 3-phosphate dehydrogenase NAD(P) binding" evidence="14">
    <location>
        <begin position="4"/>
        <end position="152"/>
    </location>
</feature>
<evidence type="ECO:0000256" key="4">
    <source>
        <dbReference type="ARBA" id="ARBA00007406"/>
    </source>
</evidence>
<accession>A0A3N0Y5Q1</accession>
<sequence>MSELCVGINGFGRIGRLVLRACLQKGIKVTAVNDPFIDLQYMVYMFKYDSTHGRYKGEVHHEDGKLIVDGQAISVFQCMKPAEIPWGDAGALYVVESTGVFLSIEKASAHIQGGAKRVVVSAPSPDAPMFVMGVNQDKYDPSSMTIVSNASCTTNCLAPLAKVIHDNFGIEEALMTTVHAYTATQKTVDGPSAKAWRDGRGAHQNIIPASTGAAKAVGKVIPELNGKLTGMAFRVPVADVSVVDLTCRLSRPASYANIKESVKKAAHGPMKGILGYTEDSVVSADFIGDTHSSIFDAGAGISLNDNFVKLISWYDNEFGYSHRVADLLVYMHSKESEYNAFWRCVQAGATYLFVQLCKMLFLATFFPTWEGGAGVYDFVGEFMKATVDMADLLGLHLVMSRNAGKGEYKIMVAAMGWATAELIMSRCIPLWVGARGIEFDWKYIQMSFDSNISLVHYIAMAAVVWMFTRYDLPKSFRLPVTILLGLCVYKGFLMELFVNVFLLGSWTALLVKAVLTGTTWMQEILPPLLNGGDLTSVQTVPNWDRVPWLEETRAQLLLDKLPSPRAIVSHMPCHLMPSSFFNSKAKVIYVARNPKDVLVSSFHFHKMANFLEDPGTFEEFIDKFLSGKVLFGKWTDHVKSWRNPELGDRILYVTYEEMFQDLREVLWRILHFLGRELSADALDRVVNNGTFKNMKTNTMSNYSLVPDVVLDQKKSNFLRKGIAGDWKNHFSPELDAKFTAVIQEEMKGSNIKFSWDEE</sequence>
<dbReference type="Gene3D" id="3.40.50.720">
    <property type="entry name" value="NAD(P)-binding Rossmann-like Domain"/>
    <property type="match status" value="1"/>
</dbReference>
<dbReference type="FunFam" id="3.30.360.10:FF:000001">
    <property type="entry name" value="Glyceraldehyde-3-phosphate dehydrogenase"/>
    <property type="match status" value="1"/>
</dbReference>
<dbReference type="SUPFAM" id="SSF51735">
    <property type="entry name" value="NAD(P)-binding Rossmann-fold domains"/>
    <property type="match status" value="1"/>
</dbReference>
<dbReference type="PANTHER" id="PTHR10836:SF79">
    <property type="entry name" value="GLYCERALDEHYDE-3-PHOSPHATE DEHYDROGENASE, TESTIS-SPECIFIC"/>
    <property type="match status" value="1"/>
</dbReference>
<keyword evidence="11" id="KW-0324">Glycolysis</keyword>
<evidence type="ECO:0000256" key="11">
    <source>
        <dbReference type="ARBA" id="ARBA00023152"/>
    </source>
</evidence>
<dbReference type="Gene3D" id="3.40.50.300">
    <property type="entry name" value="P-loop containing nucleotide triphosphate hydrolases"/>
    <property type="match status" value="1"/>
</dbReference>
<gene>
    <name evidence="15" type="ORF">DPX16_6809</name>
</gene>
<comment type="catalytic activity">
    <reaction evidence="12">
        <text>D-glyceraldehyde 3-phosphate + phosphate + NAD(+) = (2R)-3-phospho-glyceroyl phosphate + NADH + H(+)</text>
        <dbReference type="Rhea" id="RHEA:10300"/>
        <dbReference type="ChEBI" id="CHEBI:15378"/>
        <dbReference type="ChEBI" id="CHEBI:43474"/>
        <dbReference type="ChEBI" id="CHEBI:57540"/>
        <dbReference type="ChEBI" id="CHEBI:57604"/>
        <dbReference type="ChEBI" id="CHEBI:57945"/>
        <dbReference type="ChEBI" id="CHEBI:59776"/>
        <dbReference type="EC" id="1.2.1.12"/>
    </reaction>
</comment>
<evidence type="ECO:0000256" key="5">
    <source>
        <dbReference type="ARBA" id="ARBA00013119"/>
    </source>
</evidence>
<evidence type="ECO:0000256" key="6">
    <source>
        <dbReference type="ARBA" id="ARBA00022490"/>
    </source>
</evidence>
<comment type="subcellular location">
    <subcellularLocation>
        <location evidence="1">Cytoplasm</location>
    </subcellularLocation>
</comment>
<dbReference type="InterPro" id="IPR006424">
    <property type="entry name" value="Glyceraldehyde-3-P_DH_1"/>
</dbReference>
<dbReference type="InterPro" id="IPR020831">
    <property type="entry name" value="GlycerAld/Erythrose_P_DH"/>
</dbReference>
<dbReference type="AlphaFoldDB" id="A0A3N0Y5Q1"/>
<keyword evidence="7" id="KW-0808">Transferase</keyword>
<evidence type="ECO:0000256" key="13">
    <source>
        <dbReference type="RuleBase" id="RU000397"/>
    </source>
</evidence>
<dbReference type="GO" id="GO:0051287">
    <property type="term" value="F:NAD binding"/>
    <property type="evidence" value="ECO:0007669"/>
    <property type="project" value="InterPro"/>
</dbReference>
<dbReference type="FunFam" id="3.40.50.720:FF:000020">
    <property type="entry name" value="Glyceraldehyde-3-phosphate dehydrogenase"/>
    <property type="match status" value="1"/>
</dbReference>
<dbReference type="EMBL" id="RJVU01051648">
    <property type="protein sequence ID" value="ROL41411.1"/>
    <property type="molecule type" value="Genomic_DNA"/>
</dbReference>
<evidence type="ECO:0000256" key="7">
    <source>
        <dbReference type="ARBA" id="ARBA00022679"/>
    </source>
</evidence>
<evidence type="ECO:0000256" key="12">
    <source>
        <dbReference type="ARBA" id="ARBA00047698"/>
    </source>
</evidence>
<evidence type="ECO:0000256" key="9">
    <source>
        <dbReference type="ARBA" id="ARBA00023002"/>
    </source>
</evidence>
<dbReference type="InterPro" id="IPR019164">
    <property type="entry name" value="TMEM147"/>
</dbReference>
<proteinExistence type="inferred from homology"/>
<protein>
    <recommendedName>
        <fullName evidence="5">glyceraldehyde-3-phosphate dehydrogenase (phosphorylating)</fullName>
        <ecNumber evidence="5">1.2.1.12</ecNumber>
    </recommendedName>
</protein>
<dbReference type="InterPro" id="IPR020830">
    <property type="entry name" value="GlycerAld_3-P_DH_AS"/>
</dbReference>
<evidence type="ECO:0000259" key="14">
    <source>
        <dbReference type="SMART" id="SM00846"/>
    </source>
</evidence>
<dbReference type="GO" id="GO:0006584">
    <property type="term" value="P:catecholamine metabolic process"/>
    <property type="evidence" value="ECO:0007669"/>
    <property type="project" value="UniProtKB-KW"/>
</dbReference>
<dbReference type="Gene3D" id="3.30.360.10">
    <property type="entry name" value="Dihydrodipicolinate Reductase, domain 2"/>
    <property type="match status" value="1"/>
</dbReference>
<dbReference type="PRINTS" id="PR00078">
    <property type="entry name" value="G3PDHDRGNASE"/>
</dbReference>
<dbReference type="SUPFAM" id="SSF55347">
    <property type="entry name" value="Glyceraldehyde-3-phosphate dehydrogenase-like, C-terminal domain"/>
    <property type="match status" value="1"/>
</dbReference>
<evidence type="ECO:0000256" key="3">
    <source>
        <dbReference type="ARBA" id="ARBA00005771"/>
    </source>
</evidence>
<dbReference type="Pfam" id="PF09767">
    <property type="entry name" value="DUF2053"/>
    <property type="match status" value="1"/>
</dbReference>
<dbReference type="GO" id="GO:0006805">
    <property type="term" value="P:xenobiotic metabolic process"/>
    <property type="evidence" value="ECO:0007669"/>
    <property type="project" value="UniProtKB-ARBA"/>
</dbReference>
<dbReference type="GO" id="GO:0050661">
    <property type="term" value="F:NADP binding"/>
    <property type="evidence" value="ECO:0007669"/>
    <property type="project" value="InterPro"/>
</dbReference>
<comment type="caution">
    <text evidence="15">The sequence shown here is derived from an EMBL/GenBank/DDBJ whole genome shotgun (WGS) entry which is preliminary data.</text>
</comment>
<dbReference type="UniPathway" id="UPA00109">
    <property type="reaction ID" value="UER00184"/>
</dbReference>
<evidence type="ECO:0000313" key="15">
    <source>
        <dbReference type="EMBL" id="ROL41411.1"/>
    </source>
</evidence>